<dbReference type="Pfam" id="PF20846">
    <property type="entry name" value="PNMA_N"/>
    <property type="match status" value="1"/>
</dbReference>
<dbReference type="SUPFAM" id="SSF57756">
    <property type="entry name" value="Retrovirus zinc finger-like domains"/>
    <property type="match status" value="1"/>
</dbReference>
<dbReference type="GO" id="GO:0003676">
    <property type="term" value="F:nucleic acid binding"/>
    <property type="evidence" value="ECO:0007669"/>
    <property type="project" value="InterPro"/>
</dbReference>
<proteinExistence type="predicted"/>
<protein>
    <recommendedName>
        <fullName evidence="3">CCHC-type domain-containing protein</fullName>
    </recommendedName>
</protein>
<organism evidence="4 5">
    <name type="scientific">Amphiprion ocellaris</name>
    <name type="common">Clown anemonefish</name>
    <dbReference type="NCBI Taxonomy" id="80972"/>
    <lineage>
        <taxon>Eukaryota</taxon>
        <taxon>Metazoa</taxon>
        <taxon>Chordata</taxon>
        <taxon>Craniata</taxon>
        <taxon>Vertebrata</taxon>
        <taxon>Euteleostomi</taxon>
        <taxon>Actinopterygii</taxon>
        <taxon>Neopterygii</taxon>
        <taxon>Teleostei</taxon>
        <taxon>Neoteleostei</taxon>
        <taxon>Acanthomorphata</taxon>
        <taxon>Ovalentaria</taxon>
        <taxon>Pomacentridae</taxon>
        <taxon>Amphiprion</taxon>
    </lineage>
</organism>
<dbReference type="SMART" id="SM00343">
    <property type="entry name" value="ZnF_C2HC"/>
    <property type="match status" value="1"/>
</dbReference>
<dbReference type="InterPro" id="IPR048270">
    <property type="entry name" value="PNMA_C"/>
</dbReference>
<evidence type="ECO:0000256" key="1">
    <source>
        <dbReference type="PROSITE-ProRule" id="PRU00047"/>
    </source>
</evidence>
<dbReference type="AlphaFoldDB" id="A0A3Q1BKP3"/>
<reference evidence="4 5" key="1">
    <citation type="submission" date="2022-01" db="EMBL/GenBank/DDBJ databases">
        <title>A chromosome-scale genome assembly of the false clownfish, Amphiprion ocellaris.</title>
        <authorList>
            <person name="Ryu T."/>
        </authorList>
    </citation>
    <scope>NUCLEOTIDE SEQUENCE [LARGE SCALE GENOMIC DNA]</scope>
</reference>
<dbReference type="Proteomes" id="UP001501940">
    <property type="component" value="Chromosome 18"/>
</dbReference>
<feature type="domain" description="CCHC-type" evidence="3">
    <location>
        <begin position="376"/>
        <end position="391"/>
    </location>
</feature>
<name>A0A3Q1BKP3_AMPOC</name>
<reference evidence="4" key="3">
    <citation type="submission" date="2025-09" db="UniProtKB">
        <authorList>
            <consortium name="Ensembl"/>
        </authorList>
    </citation>
    <scope>IDENTIFICATION</scope>
</reference>
<dbReference type="PANTHER" id="PTHR23095:SF51">
    <property type="entry name" value="PARANEOPLASTIC ANTIGEN MA1 HOMOLOG-RELATED"/>
    <property type="match status" value="1"/>
</dbReference>
<evidence type="ECO:0000259" key="3">
    <source>
        <dbReference type="PROSITE" id="PS50158"/>
    </source>
</evidence>
<dbReference type="PROSITE" id="PS50158">
    <property type="entry name" value="ZF_CCHC"/>
    <property type="match status" value="1"/>
</dbReference>
<keyword evidence="1" id="KW-0862">Zinc</keyword>
<dbReference type="Gene3D" id="4.10.60.10">
    <property type="entry name" value="Zinc finger, CCHC-type"/>
    <property type="match status" value="1"/>
</dbReference>
<dbReference type="STRING" id="80972.ENSAOCP00000015062"/>
<dbReference type="InterPro" id="IPR026523">
    <property type="entry name" value="PNMA"/>
</dbReference>
<reference evidence="4" key="2">
    <citation type="submission" date="2025-08" db="UniProtKB">
        <authorList>
            <consortium name="Ensembl"/>
        </authorList>
    </citation>
    <scope>IDENTIFICATION</scope>
</reference>
<keyword evidence="1" id="KW-0863">Zinc-finger</keyword>
<gene>
    <name evidence="4" type="primary">NUCB1</name>
</gene>
<dbReference type="InterPro" id="IPR001878">
    <property type="entry name" value="Znf_CCHC"/>
</dbReference>
<dbReference type="InterPro" id="IPR048271">
    <property type="entry name" value="PNMA_N"/>
</dbReference>
<evidence type="ECO:0000313" key="5">
    <source>
        <dbReference type="Proteomes" id="UP001501940"/>
    </source>
</evidence>
<keyword evidence="5" id="KW-1185">Reference proteome</keyword>
<dbReference type="InterPro" id="IPR036875">
    <property type="entry name" value="Znf_CCHC_sf"/>
</dbReference>
<keyword evidence="1" id="KW-0479">Metal-binding</keyword>
<dbReference type="Ensembl" id="ENSAOCT00000031719.2">
    <property type="protein sequence ID" value="ENSAOCP00000015062.2"/>
    <property type="gene ID" value="ENSAOCG00000019790.2"/>
</dbReference>
<feature type="region of interest" description="Disordered" evidence="2">
    <location>
        <begin position="120"/>
        <end position="141"/>
    </location>
</feature>
<accession>A0A3Q1BKP3</accession>
<dbReference type="PANTHER" id="PTHR23095">
    <property type="entry name" value="PARANEOPLASTIC ANTIGEN"/>
    <property type="match status" value="1"/>
</dbReference>
<evidence type="ECO:0000256" key="2">
    <source>
        <dbReference type="SAM" id="MobiDB-lite"/>
    </source>
</evidence>
<dbReference type="OMA" id="KAGCICQ"/>
<sequence>MCLTLILRWCRGEGLDEAKALMALVPEDVEIDVIEETIQTIKCLGRVRVRGRLFHTSLNCLLVLCECKEDVPKDNAPKEVFNQDSGESWQIVTLNETKVADDFTLKLKTLLDAEGKTTDDIQGLLSSSPRPSPSPDRPANSTESILQAVGDLLEKTRKPPAEGGYRRLRLFSGNLPVPPSEEPFDHWLEQAWLMVEESDCTDKEKRRRLMESLKGPALEIAKSVREADPEASPTEYLEALESAFGSAESGDDLYFAFRLMQQQPSKKLSDFLRRLERALAKVVQRGGFPASSKDQARLEQLLRGAVASDLMLIQLRLRERKSSPPTFLQLLSEIPEVKEETASEPSAKPANVTAVGATPKTKTPNRNRQPVDEQFCYRCGEKGHFVAKCRNPENQSKVIRKKRKESTVEMGESVRVRGGWWGCDFPKVHDHLHCLLGVQVQVVVAAPGHQPGHLPPVEGLITV</sequence>
<dbReference type="Pfam" id="PF14893">
    <property type="entry name" value="PNMA"/>
    <property type="match status" value="1"/>
</dbReference>
<evidence type="ECO:0000313" key="4">
    <source>
        <dbReference type="Ensembl" id="ENSAOCP00000015062.2"/>
    </source>
</evidence>
<dbReference type="GeneTree" id="ENSGT01030000234522"/>
<dbReference type="GO" id="GO:0008270">
    <property type="term" value="F:zinc ion binding"/>
    <property type="evidence" value="ECO:0007669"/>
    <property type="project" value="UniProtKB-KW"/>
</dbReference>